<evidence type="ECO:0000313" key="1">
    <source>
        <dbReference type="EMBL" id="ADO98114.1"/>
    </source>
</evidence>
<dbReference type="OrthoDB" id="12155at10239"/>
<name>E3SKW6_9CAUD</name>
<sequence length="198" mass="23204">MNGQSLNLFGFPITKFVIDDWSEKKSRLLKLIDFSADDVKEFDYFQQDYECETDYYKYATSAPYIDEFVDILQTDLDKIVNDYTEILSDRYRGDCPFHTVDKWQLWSQRYVKGQFHGAHNHGLMNISCVLYVEFDSEEHFPTTFYSPNPNPFYGTIDKIAPPVNEGEILTFPSVLLHESPVSKSDKQRTIMSFNIPMR</sequence>
<dbReference type="GeneID" id="10328617"/>
<proteinExistence type="predicted"/>
<organism evidence="1 2">
    <name type="scientific">Synechococcus phage S-SSM7</name>
    <dbReference type="NCBI Taxonomy" id="445686"/>
    <lineage>
        <taxon>Viruses</taxon>
        <taxon>Duplodnaviria</taxon>
        <taxon>Heunggongvirae</taxon>
        <taxon>Uroviricota</taxon>
        <taxon>Caudoviricetes</taxon>
        <taxon>Pantevenvirales</taxon>
        <taxon>Kyanoviridae</taxon>
        <taxon>Lipsvirus</taxon>
        <taxon>Lipsvirus ssm7</taxon>
    </lineage>
</organism>
<dbReference type="EMBL" id="GU071098">
    <property type="protein sequence ID" value="ADO98114.1"/>
    <property type="molecule type" value="Genomic_DNA"/>
</dbReference>
<dbReference type="RefSeq" id="YP_004324101.1">
    <property type="nucleotide sequence ID" value="NC_015287.1"/>
</dbReference>
<evidence type="ECO:0000313" key="2">
    <source>
        <dbReference type="Proteomes" id="UP000006527"/>
    </source>
</evidence>
<dbReference type="Proteomes" id="UP000006527">
    <property type="component" value="Segment"/>
</dbReference>
<gene>
    <name evidence="1" type="ORF">SSSM7_048</name>
</gene>
<accession>E3SKW6</accession>
<dbReference type="InterPro" id="IPR012668">
    <property type="entry name" value="CHP02466"/>
</dbReference>
<dbReference type="Gene3D" id="2.60.120.620">
    <property type="entry name" value="q2cbj1_9rhob like domain"/>
    <property type="match status" value="1"/>
</dbReference>
<dbReference type="Pfam" id="PF13759">
    <property type="entry name" value="2OG-FeII_Oxy_5"/>
    <property type="match status" value="1"/>
</dbReference>
<dbReference type="KEGG" id="vg:10328617"/>
<reference evidence="1 2" key="1">
    <citation type="journal article" date="2010" name="Environ. Microbiol.">
        <title>Genomic analysis of oceanic cyanobacterial myoviruses compared with T4-like myoviruses from diverse hosts and environments.</title>
        <authorList>
            <person name="Sullivan M.B."/>
            <person name="Huang K.H."/>
            <person name="Ignacio-Espinoza J.C."/>
            <person name="Berlin A.M."/>
            <person name="Kelly L."/>
            <person name="Weigele P.R."/>
            <person name="DeFrancesco A.S."/>
            <person name="Kern S.E."/>
            <person name="Thompson L.R."/>
            <person name="Young S."/>
            <person name="Yandava C."/>
            <person name="Fu R."/>
            <person name="Krastins B."/>
            <person name="Chase M."/>
            <person name="Sarracino D."/>
            <person name="Osburne M.S."/>
            <person name="Henn M.R."/>
            <person name="Chisholm S.W."/>
        </authorList>
    </citation>
    <scope>NUCLEOTIDE SEQUENCE [LARGE SCALE GENOMIC DNA]</scope>
    <source>
        <strain evidence="1">8109-3</strain>
    </source>
</reference>
<keyword evidence="2" id="KW-1185">Reference proteome</keyword>
<protein>
    <recommendedName>
        <fullName evidence="3">Phytanoyl-CoA-dioxygenase</fullName>
    </recommendedName>
</protein>
<evidence type="ECO:0008006" key="3">
    <source>
        <dbReference type="Google" id="ProtNLM"/>
    </source>
</evidence>